<dbReference type="Proteomes" id="UP000283701">
    <property type="component" value="Unassembled WGS sequence"/>
</dbReference>
<feature type="transmembrane region" description="Helical" evidence="1">
    <location>
        <begin position="69"/>
        <end position="85"/>
    </location>
</feature>
<name>A0A3R6K219_9FIRM</name>
<proteinExistence type="predicted"/>
<organism evidence="2 3">
    <name type="scientific">Roseburia inulinivorans</name>
    <dbReference type="NCBI Taxonomy" id="360807"/>
    <lineage>
        <taxon>Bacteria</taxon>
        <taxon>Bacillati</taxon>
        <taxon>Bacillota</taxon>
        <taxon>Clostridia</taxon>
        <taxon>Lachnospirales</taxon>
        <taxon>Lachnospiraceae</taxon>
        <taxon>Roseburia</taxon>
    </lineage>
</organism>
<evidence type="ECO:0000313" key="2">
    <source>
        <dbReference type="EMBL" id="RHF84190.1"/>
    </source>
</evidence>
<sequence>MVINGGAIQFTDSDRENFTVKKYTDEEIKCNSEQFLKKRKKRRCVFLIILMVLVLIRCLAWKIRCVIDIALLFYFFVTIICESGDKTNIKAARRAYYIEAEVVKILPEERHMDGTLTSGSDLSIFYPIVGRDTTIGYESIYYLTQEQYDDAVIGGKVRISLKGK</sequence>
<keyword evidence="1" id="KW-0472">Membrane</keyword>
<comment type="caution">
    <text evidence="2">The sequence shown here is derived from an EMBL/GenBank/DDBJ whole genome shotgun (WGS) entry which is preliminary data.</text>
</comment>
<accession>A0A3R6K219</accession>
<evidence type="ECO:0000313" key="3">
    <source>
        <dbReference type="Proteomes" id="UP000283701"/>
    </source>
</evidence>
<dbReference type="EMBL" id="QRHP01000008">
    <property type="protein sequence ID" value="RHF84190.1"/>
    <property type="molecule type" value="Genomic_DNA"/>
</dbReference>
<evidence type="ECO:0000256" key="1">
    <source>
        <dbReference type="SAM" id="Phobius"/>
    </source>
</evidence>
<dbReference type="RefSeq" id="WP_118203033.1">
    <property type="nucleotide sequence ID" value="NZ_CATWND010000021.1"/>
</dbReference>
<feature type="transmembrane region" description="Helical" evidence="1">
    <location>
        <begin position="44"/>
        <end position="63"/>
    </location>
</feature>
<keyword evidence="1" id="KW-0812">Transmembrane</keyword>
<gene>
    <name evidence="2" type="ORF">DW654_08500</name>
</gene>
<protein>
    <submittedName>
        <fullName evidence="2">Uncharacterized protein</fullName>
    </submittedName>
</protein>
<dbReference type="AlphaFoldDB" id="A0A3R6K219"/>
<reference evidence="2 3" key="1">
    <citation type="submission" date="2018-08" db="EMBL/GenBank/DDBJ databases">
        <title>A genome reference for cultivated species of the human gut microbiota.</title>
        <authorList>
            <person name="Zou Y."/>
            <person name="Xue W."/>
            <person name="Luo G."/>
        </authorList>
    </citation>
    <scope>NUCLEOTIDE SEQUENCE [LARGE SCALE GENOMIC DNA]</scope>
    <source>
        <strain evidence="2 3">AM23-23AC</strain>
    </source>
</reference>
<keyword evidence="1" id="KW-1133">Transmembrane helix</keyword>